<dbReference type="EMBL" id="CP114029">
    <property type="protein sequence ID" value="WAP69930.1"/>
    <property type="molecule type" value="Genomic_DNA"/>
</dbReference>
<dbReference type="Proteomes" id="UP001164020">
    <property type="component" value="Chromosome"/>
</dbReference>
<sequence length="354" mass="38532">MGIEIVQAIARIAYGKTERVTITTLENFYAAYKDRKSEAFIGQLDSADRRIAELLQRTQSKVVVFGSDFAQTVGLVMLRQNVSFSLGVRVATSKFSNVALLSDITSTLQYPWPEPSERLLVASFIRSLASFYGIDPDEDLVDQVMGAIGLERGDRHSTVVEAMYRGLPETERLKQLLAELTDHEAETLVTVAMGYSAAAATAGDIQLSWPGTTIEAMDKSTGPIQLLGRARKVAEGPFYSLPSGRWIAGLIVKLEGNISGNQLLLKARVGNVAQAEINTGQVADGLFGFTLEFYVENTSSPVVLSLHTTEGAIEGQMTIEPIHLHRLESIFSDALAKDGNGEPANSRSHVRQAR</sequence>
<protein>
    <submittedName>
        <fullName evidence="1">Uncharacterized protein</fullName>
    </submittedName>
</protein>
<gene>
    <name evidence="1" type="ORF">OH818_07040</name>
</gene>
<organism evidence="1 2">
    <name type="scientific">Jiella pelagia</name>
    <dbReference type="NCBI Taxonomy" id="2986949"/>
    <lineage>
        <taxon>Bacteria</taxon>
        <taxon>Pseudomonadati</taxon>
        <taxon>Pseudomonadota</taxon>
        <taxon>Alphaproteobacteria</taxon>
        <taxon>Hyphomicrobiales</taxon>
        <taxon>Aurantimonadaceae</taxon>
        <taxon>Jiella</taxon>
    </lineage>
</organism>
<name>A0ABY7C3P5_9HYPH</name>
<keyword evidence="2" id="KW-1185">Reference proteome</keyword>
<evidence type="ECO:0000313" key="2">
    <source>
        <dbReference type="Proteomes" id="UP001164020"/>
    </source>
</evidence>
<evidence type="ECO:0000313" key="1">
    <source>
        <dbReference type="EMBL" id="WAP69930.1"/>
    </source>
</evidence>
<proteinExistence type="predicted"/>
<accession>A0ABY7C3P5</accession>
<dbReference type="RefSeq" id="WP_268882355.1">
    <property type="nucleotide sequence ID" value="NZ_CP114029.1"/>
</dbReference>
<reference evidence="1" key="1">
    <citation type="submission" date="2022-12" db="EMBL/GenBank/DDBJ databases">
        <title>Jiella pelagia sp. nov., isolated from phosphonate enriched culture of Northwest Pacific surface seawater.</title>
        <authorList>
            <person name="Shin D.Y."/>
            <person name="Hwang C.Y."/>
        </authorList>
    </citation>
    <scope>NUCLEOTIDE SEQUENCE</scope>
    <source>
        <strain evidence="1">HL-NP1</strain>
    </source>
</reference>